<dbReference type="GO" id="GO:0015297">
    <property type="term" value="F:antiporter activity"/>
    <property type="evidence" value="ECO:0007669"/>
    <property type="project" value="InterPro"/>
</dbReference>
<dbReference type="Gene3D" id="3.40.50.12370">
    <property type="match status" value="1"/>
</dbReference>
<protein>
    <submittedName>
        <fullName evidence="22">Uncharacterized protein</fullName>
    </submittedName>
</protein>
<evidence type="ECO:0000256" key="2">
    <source>
        <dbReference type="ARBA" id="ARBA00004141"/>
    </source>
</evidence>
<evidence type="ECO:0000259" key="21">
    <source>
        <dbReference type="Pfam" id="PF23259"/>
    </source>
</evidence>
<dbReference type="GO" id="GO:0006397">
    <property type="term" value="P:mRNA processing"/>
    <property type="evidence" value="ECO:0007669"/>
    <property type="project" value="UniProtKB-KW"/>
</dbReference>
<dbReference type="InterPro" id="IPR057290">
    <property type="entry name" value="CHX17_C"/>
</dbReference>
<keyword evidence="23" id="KW-1185">Reference proteome</keyword>
<evidence type="ECO:0000313" key="22">
    <source>
        <dbReference type="EMBL" id="RXH86378.1"/>
    </source>
</evidence>
<dbReference type="Pfam" id="PF23259">
    <property type="entry name" value="CHX17_C"/>
    <property type="match status" value="1"/>
</dbReference>
<evidence type="ECO:0000256" key="10">
    <source>
        <dbReference type="ARBA" id="ARBA00023065"/>
    </source>
</evidence>
<sequence length="1939" mass="220280">MSSPLLLIFVVTAFWIFSVVTPYQTGMQKRMTDPVTICTVFPPRVNSLGLWNKSDAWPVHVKDPLGIVHFTFRLQNYTLPILEFEITLIYVLTQLTHLFLKLFGLPVFAAQLLAGLLLGDLGLDRVVRHSSRGFSLNPIFPFPNQEVLNIISLSGYTLFTFLFGVKMDVGLVYKTGRKAIYTGVLTLIVPLIAATATLLILTFQWSLQAEEIVQLLFITSMHSLSPSPVIHCLLTELRILNSELGRLALSSALVSDLSSISLTGVSTIMTVMQQDPDKPLIDLTMMIVFTLFVYYVCRPVMLWMVRKTPEGKSVKDSYISIILLAVFGSGLISHEARLSIVVGPLILGLAVPDGPPLGATLVRKLDFMVNRVFMPVFVTTSMMRVVVHQEVPDGDQTAVRATAIITLVIFLSKFVASLVTPLCCNMPLKHAVALALVMTSKGVVEIAAYTIARDTWVIVHGVFNYMMFTVVFSAIVVPPLVKLLYDPKIKYAGYQQRNLMNDKPNSDLRILACINRADNTPAIINLLDAACPTRESSITLYVLHLIELVARSTPIFFAHDIHKRDLSNYSYSDNVIRSFTQFMRDNDGAVSVNVFTVVSPPQYMYDDICTLALDKDTSLIILPFHRKWSTTDGSIESENQNVRDLNRRVLKIAPCSVAILVNRGHIRCTNSSAEGYRVAVVFLGGKDDREALTLAKRMVKDACISLTVIHLVDASDHEESHNKWEWVQDNEMLKEVKQKSIGYVSYVEENVQDGTQTTRKIRSLMDDDEYDLLIVGRRYKVKSPQTLGLEDWSEFPELGVIGDMLSSADFRCKSSVLVVQQQQQRTFPSDDFDGVSLDFDHWTSLISEMENTYSDDIEKISSVYDSFLSEFPLCHGYWRRYADHKTRLCSVDKAVEVFERAVQAATYSVPLWVDYCNFSMSVFEDPSDIRRLFKRGMSFVGKDYSCHTLWDKYIEFEYSQREWSSLAQIYIQALRFPTKKLHQYYESLKKLAALCEGEMKCQSNSTEDLQSEAVVGSEVPTFYTDHEIALVVKDLLDAENGLDRRKALEKYLYTGKQLYQQACRLEGKIGTYESNIRRSYFHVKPLDVGQLENWHSYLDFVEMQGDFDSAVKLYERCLIPCANYPEFWMRYVDFMEINGGREIANYALDRATQIFLKRVPVIHLFSSRFKEQTGDVSGARAAFLHCDAESDSCFVKNVMSKANMEKRMGNITAASNIYKEALEMAAEKKKMHALAILYVHFSRLIYMMTDNADAARDVLMDGIKHLPYSKSLLEELINFASMHGGKRHLNVVDSIVAKAISPEPGVSDGLNAKDAEDISSLYLEFVDLCGTIHEVRKVWTRHVRLFPFSTRTAFFHQKPTFRKPLELARQMEETLDAMPQQPSGDCSSDSLIVLPLHDTVDGKLLLPDNHSIESGQEGTDHTLDQDMPSQGSQLEQITSDNLQSSQPENIQETRKLPSPEISREQPTQSRDDKPEANLSSVGLVKVEQVSSENPEEPRENTTEPKASSVELECQVAEGNETVESSQELTDRSDVHREIDNKPEQDLKPLSLESLSLSSQENTNPDSIPSIFHKRETSQETNTSNERKLESNCKSNEDYSPKNTRALETAGNEVVSPKPMQMPSQPAVNSYGDWRQNNHSGKVRRDSKFGFRGRLQRNSYQQKPLSPKKYPQAETGRPMPGILGQPPQPLSSQSSQIQQGSQDHNRYQAAATPTDVMAPNAWPMQNVQAPNYASSSQPQLPVQSVPPQMSQSSVLGNVQYGMQNSQAYNEMWQYYYYQQQQLFLLQQQMHQAQQQQQPQQQQQVLLQQYQLQQQQLQQYYAQMQQQQSYQQQQLQQLQTQQQFSPQFQMQQPQIQQPHPQPQIQQLHQQQQLQEQHLMYLQKHQQPLQQQSLMQEQQQNIPSMIQRDNYHHQDQAVMPPNNYGTVASSVSPQTHEECLQK</sequence>
<organism evidence="22 23">
    <name type="scientific">Malus domestica</name>
    <name type="common">Apple</name>
    <name type="synonym">Pyrus malus</name>
    <dbReference type="NCBI Taxonomy" id="3750"/>
    <lineage>
        <taxon>Eukaryota</taxon>
        <taxon>Viridiplantae</taxon>
        <taxon>Streptophyta</taxon>
        <taxon>Embryophyta</taxon>
        <taxon>Tracheophyta</taxon>
        <taxon>Spermatophyta</taxon>
        <taxon>Magnoliopsida</taxon>
        <taxon>eudicotyledons</taxon>
        <taxon>Gunneridae</taxon>
        <taxon>Pentapetalae</taxon>
        <taxon>rosids</taxon>
        <taxon>fabids</taxon>
        <taxon>Rosales</taxon>
        <taxon>Rosaceae</taxon>
        <taxon>Amygdaloideae</taxon>
        <taxon>Maleae</taxon>
        <taxon>Malus</taxon>
    </lineage>
</organism>
<dbReference type="InterPro" id="IPR038770">
    <property type="entry name" value="Na+/solute_symporter_sf"/>
</dbReference>
<evidence type="ECO:0000256" key="3">
    <source>
        <dbReference type="ARBA" id="ARBA00022448"/>
    </source>
</evidence>
<evidence type="ECO:0000256" key="8">
    <source>
        <dbReference type="ARBA" id="ARBA00022958"/>
    </source>
</evidence>
<feature type="compositionally biased region" description="Basic and acidic residues" evidence="17">
    <location>
        <begin position="1528"/>
        <end position="1546"/>
    </location>
</feature>
<feature type="transmembrane region" description="Helical" evidence="18">
    <location>
        <begin position="367"/>
        <end position="387"/>
    </location>
</feature>
<evidence type="ECO:0000256" key="18">
    <source>
        <dbReference type="SAM" id="Phobius"/>
    </source>
</evidence>
<dbReference type="GO" id="GO:1902600">
    <property type="term" value="P:proton transmembrane transport"/>
    <property type="evidence" value="ECO:0007669"/>
    <property type="project" value="InterPro"/>
</dbReference>
<feature type="transmembrane region" description="Helical" evidence="18">
    <location>
        <begin position="98"/>
        <end position="118"/>
    </location>
</feature>
<keyword evidence="6 18" id="KW-0812">Transmembrane</keyword>
<keyword evidence="10" id="KW-0406">Ion transport</keyword>
<dbReference type="GO" id="GO:0008380">
    <property type="term" value="P:RNA splicing"/>
    <property type="evidence" value="ECO:0007669"/>
    <property type="project" value="UniProtKB-KW"/>
</dbReference>
<feature type="compositionally biased region" description="Low complexity" evidence="17">
    <location>
        <begin position="1547"/>
        <end position="1558"/>
    </location>
</feature>
<dbReference type="Pfam" id="PF00999">
    <property type="entry name" value="Na_H_Exchanger"/>
    <property type="match status" value="1"/>
</dbReference>
<evidence type="ECO:0000256" key="15">
    <source>
        <dbReference type="ARBA" id="ARBA00038341"/>
    </source>
</evidence>
<dbReference type="Proteomes" id="UP000290289">
    <property type="component" value="Chromosome 10"/>
</dbReference>
<comment type="caution">
    <text evidence="22">The sequence shown here is derived from an EMBL/GenBank/DDBJ whole genome shotgun (WGS) entry which is preliminary data.</text>
</comment>
<dbReference type="InterPro" id="IPR011990">
    <property type="entry name" value="TPR-like_helical_dom_sf"/>
</dbReference>
<dbReference type="Pfam" id="PF23240">
    <property type="entry name" value="HAT_PRP39_N"/>
    <property type="match status" value="1"/>
</dbReference>
<keyword evidence="8" id="KW-0630">Potassium</keyword>
<dbReference type="PANTHER" id="PTHR32468:SF165">
    <property type="entry name" value="CATION_H(+) ANTIPORTER 3-LIKE"/>
    <property type="match status" value="1"/>
</dbReference>
<dbReference type="GO" id="GO:0005634">
    <property type="term" value="C:nucleus"/>
    <property type="evidence" value="ECO:0007669"/>
    <property type="project" value="UniProtKB-SubCell"/>
</dbReference>
<dbReference type="InterPro" id="IPR059164">
    <property type="entry name" value="HAT_PRP39_C"/>
</dbReference>
<evidence type="ECO:0000256" key="7">
    <source>
        <dbReference type="ARBA" id="ARBA00022737"/>
    </source>
</evidence>
<evidence type="ECO:0000256" key="14">
    <source>
        <dbReference type="ARBA" id="ARBA00038019"/>
    </source>
</evidence>
<dbReference type="SUPFAM" id="SSF48452">
    <property type="entry name" value="TPR-like"/>
    <property type="match status" value="2"/>
</dbReference>
<evidence type="ECO:0000256" key="4">
    <source>
        <dbReference type="ARBA" id="ARBA00022538"/>
    </source>
</evidence>
<comment type="subcellular location">
    <subcellularLocation>
        <location evidence="2">Membrane</location>
        <topology evidence="2">Multi-pass membrane protein</topology>
    </subcellularLocation>
    <subcellularLocation>
        <location evidence="1">Nucleus</location>
    </subcellularLocation>
</comment>
<feature type="transmembrane region" description="Helical" evidence="18">
    <location>
        <begin position="318"/>
        <end position="347"/>
    </location>
</feature>
<dbReference type="GO" id="GO:0012505">
    <property type="term" value="C:endomembrane system"/>
    <property type="evidence" value="ECO:0007669"/>
    <property type="project" value="TreeGrafter"/>
</dbReference>
<evidence type="ECO:0000256" key="11">
    <source>
        <dbReference type="ARBA" id="ARBA00023136"/>
    </source>
</evidence>
<dbReference type="GO" id="GO:0006885">
    <property type="term" value="P:regulation of pH"/>
    <property type="evidence" value="ECO:0007669"/>
    <property type="project" value="TreeGrafter"/>
</dbReference>
<dbReference type="InterPro" id="IPR003107">
    <property type="entry name" value="HAT"/>
</dbReference>
<evidence type="ECO:0000256" key="1">
    <source>
        <dbReference type="ARBA" id="ARBA00004123"/>
    </source>
</evidence>
<feature type="transmembrane region" description="Helical" evidence="18">
    <location>
        <begin position="147"/>
        <end position="167"/>
    </location>
</feature>
<evidence type="ECO:0000256" key="13">
    <source>
        <dbReference type="ARBA" id="ARBA00023242"/>
    </source>
</evidence>
<reference evidence="22 23" key="1">
    <citation type="submission" date="2018-10" db="EMBL/GenBank/DDBJ databases">
        <title>A high-quality apple genome assembly.</title>
        <authorList>
            <person name="Hu J."/>
        </authorList>
    </citation>
    <scope>NUCLEOTIDE SEQUENCE [LARGE SCALE GENOMIC DNA]</scope>
    <source>
        <strain evidence="23">cv. HFTH1</strain>
        <tissue evidence="22">Young leaf</tissue>
    </source>
</reference>
<dbReference type="FunFam" id="1.25.40.10:FF:000064">
    <property type="entry name" value="Putative pre-mrna-processing factor 39"/>
    <property type="match status" value="1"/>
</dbReference>
<feature type="domain" description="Cation/H+ exchanger transmembrane" evidence="19">
    <location>
        <begin position="91"/>
        <end position="481"/>
    </location>
</feature>
<evidence type="ECO:0000259" key="20">
    <source>
        <dbReference type="Pfam" id="PF23256"/>
    </source>
</evidence>
<feature type="transmembrane region" description="Helical" evidence="18">
    <location>
        <begin position="399"/>
        <end position="419"/>
    </location>
</feature>
<dbReference type="FunFam" id="1.25.40.10:FF:000159">
    <property type="entry name" value="Tetratricopeptide repeat (TPR)-like superfamily protein"/>
    <property type="match status" value="1"/>
</dbReference>
<feature type="transmembrane region" description="Helical" evidence="18">
    <location>
        <begin position="247"/>
        <end position="268"/>
    </location>
</feature>
<evidence type="ECO:0000256" key="6">
    <source>
        <dbReference type="ARBA" id="ARBA00022692"/>
    </source>
</evidence>
<dbReference type="GO" id="GO:0006813">
    <property type="term" value="P:potassium ion transport"/>
    <property type="evidence" value="ECO:0007669"/>
    <property type="project" value="UniProtKB-KW"/>
</dbReference>
<dbReference type="PANTHER" id="PTHR32468">
    <property type="entry name" value="CATION/H + ANTIPORTER"/>
    <property type="match status" value="1"/>
</dbReference>
<keyword evidence="4" id="KW-0633">Potassium transport</keyword>
<evidence type="ECO:0000313" key="23">
    <source>
        <dbReference type="Proteomes" id="UP000290289"/>
    </source>
</evidence>
<evidence type="ECO:0000256" key="16">
    <source>
        <dbReference type="SAM" id="Coils"/>
    </source>
</evidence>
<evidence type="ECO:0000256" key="5">
    <source>
        <dbReference type="ARBA" id="ARBA00022664"/>
    </source>
</evidence>
<keyword evidence="7" id="KW-0677">Repeat</keyword>
<gene>
    <name evidence="22" type="ORF">DVH24_017431</name>
</gene>
<dbReference type="InterPro" id="IPR057291">
    <property type="entry name" value="CHX17_2nd"/>
</dbReference>
<feature type="transmembrane region" description="Helical" evidence="18">
    <location>
        <begin position="179"/>
        <end position="206"/>
    </location>
</feature>
<keyword evidence="5" id="KW-0507">mRNA processing</keyword>
<keyword evidence="3" id="KW-0813">Transport</keyword>
<feature type="compositionally biased region" description="Basic and acidic residues" evidence="17">
    <location>
        <begin position="1584"/>
        <end position="1599"/>
    </location>
</feature>
<evidence type="ECO:0000256" key="9">
    <source>
        <dbReference type="ARBA" id="ARBA00022989"/>
    </source>
</evidence>
<feature type="transmembrane region" description="Helical" evidence="18">
    <location>
        <begin position="212"/>
        <end position="235"/>
    </location>
</feature>
<feature type="compositionally biased region" description="Polar residues" evidence="17">
    <location>
        <begin position="1427"/>
        <end position="1450"/>
    </location>
</feature>
<proteinExistence type="inferred from homology"/>
<accession>A0A498ISE9</accession>
<dbReference type="InterPro" id="IPR050794">
    <property type="entry name" value="CPA2_transporter"/>
</dbReference>
<feature type="transmembrane region" description="Helical" evidence="18">
    <location>
        <begin position="280"/>
        <end position="297"/>
    </location>
</feature>
<feature type="compositionally biased region" description="Low complexity" evidence="17">
    <location>
        <begin position="1681"/>
        <end position="1701"/>
    </location>
</feature>
<dbReference type="GO" id="GO:0016020">
    <property type="term" value="C:membrane"/>
    <property type="evidence" value="ECO:0007669"/>
    <property type="project" value="UniProtKB-SubCell"/>
</dbReference>
<dbReference type="Gene3D" id="1.25.40.10">
    <property type="entry name" value="Tetratricopeptide repeat domain"/>
    <property type="match status" value="2"/>
</dbReference>
<dbReference type="Pfam" id="PF23241">
    <property type="entry name" value="HAT_PRP39_C"/>
    <property type="match status" value="1"/>
</dbReference>
<feature type="domain" description="Cation/H(+) antiporter C-terminal" evidence="21">
    <location>
        <begin position="677"/>
        <end position="822"/>
    </location>
</feature>
<feature type="transmembrane region" description="Helical" evidence="18">
    <location>
        <begin position="463"/>
        <end position="481"/>
    </location>
</feature>
<keyword evidence="12" id="KW-0508">mRNA splicing</keyword>
<dbReference type="EMBL" id="RDQH01000336">
    <property type="protein sequence ID" value="RXH86378.1"/>
    <property type="molecule type" value="Genomic_DNA"/>
</dbReference>
<evidence type="ECO:0000256" key="12">
    <source>
        <dbReference type="ARBA" id="ARBA00023187"/>
    </source>
</evidence>
<dbReference type="InterPro" id="IPR006153">
    <property type="entry name" value="Cation/H_exchanger_TM"/>
</dbReference>
<comment type="similarity">
    <text evidence="14">Belongs to the PRP39 family.</text>
</comment>
<dbReference type="Gene3D" id="1.20.1530.20">
    <property type="match status" value="1"/>
</dbReference>
<evidence type="ECO:0000259" key="19">
    <source>
        <dbReference type="Pfam" id="PF00999"/>
    </source>
</evidence>
<keyword evidence="11 18" id="KW-0472">Membrane</keyword>
<keyword evidence="13" id="KW-0539">Nucleus</keyword>
<keyword evidence="9 18" id="KW-1133">Transmembrane helix</keyword>
<evidence type="ECO:0000256" key="17">
    <source>
        <dbReference type="SAM" id="MobiDB-lite"/>
    </source>
</evidence>
<name>A0A498ISE9_MALDO</name>
<feature type="coiled-coil region" evidence="16">
    <location>
        <begin position="1805"/>
        <end position="1839"/>
    </location>
</feature>
<dbReference type="STRING" id="3750.A0A498ISE9"/>
<feature type="region of interest" description="Disordered" evidence="17">
    <location>
        <begin position="1407"/>
        <end position="1704"/>
    </location>
</feature>
<dbReference type="Pfam" id="PF23256">
    <property type="entry name" value="CHX17_2nd"/>
    <property type="match status" value="1"/>
</dbReference>
<keyword evidence="16" id="KW-0175">Coiled coil</keyword>
<dbReference type="SMART" id="SM00386">
    <property type="entry name" value="HAT"/>
    <property type="match status" value="5"/>
</dbReference>
<comment type="similarity">
    <text evidence="15">Belongs to the monovalent cation:proton antiporter 2 (CPA2) transporter (TC 2.A.37) family. CHX (TC 2.A.37.4) subfamily.</text>
</comment>
<feature type="transmembrane region" description="Helical" evidence="18">
    <location>
        <begin position="6"/>
        <end position="23"/>
    </location>
</feature>
<feature type="domain" description="Cation/H(+) antiporter central" evidence="20">
    <location>
        <begin position="538"/>
        <end position="671"/>
    </location>
</feature>
<feature type="compositionally biased region" description="Basic and acidic residues" evidence="17">
    <location>
        <begin position="1451"/>
        <end position="1475"/>
    </location>
</feature>